<name>A0ABX8V759_9FLAO</name>
<protein>
    <submittedName>
        <fullName evidence="4">Energy transducer TonB</fullName>
    </submittedName>
</protein>
<evidence type="ECO:0000256" key="2">
    <source>
        <dbReference type="SAM" id="Phobius"/>
    </source>
</evidence>
<feature type="compositionally biased region" description="Basic and acidic residues" evidence="1">
    <location>
        <begin position="90"/>
        <end position="104"/>
    </location>
</feature>
<dbReference type="InterPro" id="IPR037682">
    <property type="entry name" value="TonB_C"/>
</dbReference>
<keyword evidence="2" id="KW-1133">Transmembrane helix</keyword>
<dbReference type="PANTHER" id="PTHR33446">
    <property type="entry name" value="PROTEIN TONB-RELATED"/>
    <property type="match status" value="1"/>
</dbReference>
<organism evidence="4 5">
    <name type="scientific">Flavobacterium litorale</name>
    <dbReference type="NCBI Taxonomy" id="2856519"/>
    <lineage>
        <taxon>Bacteria</taxon>
        <taxon>Pseudomonadati</taxon>
        <taxon>Bacteroidota</taxon>
        <taxon>Flavobacteriia</taxon>
        <taxon>Flavobacteriales</taxon>
        <taxon>Flavobacteriaceae</taxon>
        <taxon>Flavobacterium</taxon>
    </lineage>
</organism>
<accession>A0ABX8V759</accession>
<keyword evidence="2" id="KW-0472">Membrane</keyword>
<dbReference type="EMBL" id="CP080429">
    <property type="protein sequence ID" value="QYJ68327.1"/>
    <property type="molecule type" value="Genomic_DNA"/>
</dbReference>
<feature type="compositionally biased region" description="Low complexity" evidence="1">
    <location>
        <begin position="106"/>
        <end position="115"/>
    </location>
</feature>
<dbReference type="RefSeq" id="WP_220640670.1">
    <property type="nucleotide sequence ID" value="NZ_CP080429.1"/>
</dbReference>
<evidence type="ECO:0000259" key="3">
    <source>
        <dbReference type="Pfam" id="PF03544"/>
    </source>
</evidence>
<keyword evidence="2" id="KW-0812">Transmembrane</keyword>
<dbReference type="Proteomes" id="UP000825381">
    <property type="component" value="Chromosome"/>
</dbReference>
<proteinExistence type="predicted"/>
<feature type="transmembrane region" description="Helical" evidence="2">
    <location>
        <begin position="37"/>
        <end position="57"/>
    </location>
</feature>
<gene>
    <name evidence="4" type="ORF">K1I41_00100</name>
</gene>
<feature type="region of interest" description="Disordered" evidence="1">
    <location>
        <begin position="149"/>
        <end position="170"/>
    </location>
</feature>
<sequence length="285" mass="30701">MSKANVFKQGWIDLVFEGRNKAYGAYKLRQEESKTTLIALFSGIGLILGLVSIPVIANHYNKEQAVVASDTETILVAPSIIKERIILPEPPKPKIEEPKPEKKVAPPKTKQTKQPTIKLKPIVATSTKTTVLPTTEDILKTQTAAVTSKGDGSGGFTIGTSSPTGSPDGKGTVATSGNGDGTVITALLDESPEFPGGLEKFYKIVGRKFNAPQLDQEMQLRVYVSFVVEKDGTLTGIKVIRDPGYGAGKEAIRVLKSIETKWKPGKMKGVPVRTAYNLPITVNIK</sequence>
<dbReference type="PANTHER" id="PTHR33446:SF2">
    <property type="entry name" value="PROTEIN TONB"/>
    <property type="match status" value="1"/>
</dbReference>
<evidence type="ECO:0000313" key="5">
    <source>
        <dbReference type="Proteomes" id="UP000825381"/>
    </source>
</evidence>
<evidence type="ECO:0000313" key="4">
    <source>
        <dbReference type="EMBL" id="QYJ68327.1"/>
    </source>
</evidence>
<reference evidence="4 5" key="1">
    <citation type="submission" date="2021-07" db="EMBL/GenBank/DDBJ databases">
        <title>Flavobacterium WSW3-B6 sp.nov, isolated from seaweed.</title>
        <authorList>
            <person name="Muhammad N."/>
            <person name="Ho H."/>
            <person name="Lee Y.-J."/>
            <person name="Nguyen T."/>
            <person name="Ho J."/>
            <person name="Kim S.-G."/>
        </authorList>
    </citation>
    <scope>NUCLEOTIDE SEQUENCE [LARGE SCALE GENOMIC DNA]</scope>
    <source>
        <strain evidence="4 5">WSW3-B6</strain>
    </source>
</reference>
<keyword evidence="5" id="KW-1185">Reference proteome</keyword>
<dbReference type="SUPFAM" id="SSF74653">
    <property type="entry name" value="TolA/TonB C-terminal domain"/>
    <property type="match status" value="1"/>
</dbReference>
<dbReference type="InterPro" id="IPR051045">
    <property type="entry name" value="TonB-dependent_transducer"/>
</dbReference>
<dbReference type="Gene3D" id="3.30.1150.10">
    <property type="match status" value="1"/>
</dbReference>
<evidence type="ECO:0000256" key="1">
    <source>
        <dbReference type="SAM" id="MobiDB-lite"/>
    </source>
</evidence>
<dbReference type="Pfam" id="PF03544">
    <property type="entry name" value="TonB_C"/>
    <property type="match status" value="1"/>
</dbReference>
<feature type="domain" description="TonB C-terminal" evidence="3">
    <location>
        <begin position="218"/>
        <end position="281"/>
    </location>
</feature>
<feature type="region of interest" description="Disordered" evidence="1">
    <location>
        <begin position="90"/>
        <end position="115"/>
    </location>
</feature>